<proteinExistence type="predicted"/>
<evidence type="ECO:0000313" key="1">
    <source>
        <dbReference type="EMBL" id="KJH49187.1"/>
    </source>
</evidence>
<dbReference type="EMBL" id="KN716243">
    <property type="protein sequence ID" value="KJH49187.1"/>
    <property type="molecule type" value="Genomic_DNA"/>
</dbReference>
<keyword evidence="2" id="KW-1185">Reference proteome</keyword>
<accession>A0A0D8XZB1</accession>
<sequence>MEVAVSFLIGRMLNSDNRDNASINYAKRDVNESEIGSTVVPEAKREQIRSNATSQSRPLPLPLFVDSSTPLITQSSSKEYMKDKPIEEESVLSSPTRIAQVFPMISKNHASYIQRSVQDVSQNKSFLSVSDETCRAHSFDLHESNPSTDIRRSSFDVQRGTGRQLPSTEGLEVFFILYVLAVDFMIRNVFVRKKASTIFQQKKPHCSQSDKSF</sequence>
<evidence type="ECO:0000313" key="2">
    <source>
        <dbReference type="Proteomes" id="UP000053766"/>
    </source>
</evidence>
<organism evidence="1 2">
    <name type="scientific">Dictyocaulus viviparus</name>
    <name type="common">Bovine lungworm</name>
    <dbReference type="NCBI Taxonomy" id="29172"/>
    <lineage>
        <taxon>Eukaryota</taxon>
        <taxon>Metazoa</taxon>
        <taxon>Ecdysozoa</taxon>
        <taxon>Nematoda</taxon>
        <taxon>Chromadorea</taxon>
        <taxon>Rhabditida</taxon>
        <taxon>Rhabditina</taxon>
        <taxon>Rhabditomorpha</taxon>
        <taxon>Strongyloidea</taxon>
        <taxon>Metastrongylidae</taxon>
        <taxon>Dictyocaulus</taxon>
    </lineage>
</organism>
<dbReference type="AlphaFoldDB" id="A0A0D8XZB1"/>
<dbReference type="Proteomes" id="UP000053766">
    <property type="component" value="Unassembled WGS sequence"/>
</dbReference>
<reference evidence="1 2" key="1">
    <citation type="submission" date="2013-11" db="EMBL/GenBank/DDBJ databases">
        <title>Draft genome of the bovine lungworm Dictyocaulus viviparus.</title>
        <authorList>
            <person name="Mitreva M."/>
        </authorList>
    </citation>
    <scope>NUCLEOTIDE SEQUENCE [LARGE SCALE GENOMIC DNA]</scope>
    <source>
        <strain evidence="1 2">HannoverDv2000</strain>
    </source>
</reference>
<name>A0A0D8XZB1_DICVI</name>
<dbReference type="OrthoDB" id="5876369at2759"/>
<protein>
    <submittedName>
        <fullName evidence="1">Uncharacterized protein</fullName>
    </submittedName>
</protein>
<reference evidence="2" key="2">
    <citation type="journal article" date="2016" name="Sci. Rep.">
        <title>Dictyocaulus viviparus genome, variome and transcriptome elucidate lungworm biology and support future intervention.</title>
        <authorList>
            <person name="McNulty S.N."/>
            <person name="Strube C."/>
            <person name="Rosa B.A."/>
            <person name="Martin J.C."/>
            <person name="Tyagi R."/>
            <person name="Choi Y.J."/>
            <person name="Wang Q."/>
            <person name="Hallsworth Pepin K."/>
            <person name="Zhang X."/>
            <person name="Ozersky P."/>
            <person name="Wilson R.K."/>
            <person name="Sternberg P.W."/>
            <person name="Gasser R.B."/>
            <person name="Mitreva M."/>
        </authorList>
    </citation>
    <scope>NUCLEOTIDE SEQUENCE [LARGE SCALE GENOMIC DNA]</scope>
    <source>
        <strain evidence="2">HannoverDv2000</strain>
    </source>
</reference>
<gene>
    <name evidence="1" type="ORF">DICVIV_04688</name>
</gene>